<dbReference type="NCBIfam" id="NF005921">
    <property type="entry name" value="PRK07922.1"/>
    <property type="match status" value="1"/>
</dbReference>
<dbReference type="AlphaFoldDB" id="A0A849HKG8"/>
<protein>
    <submittedName>
        <fullName evidence="5">Amino-acid N-acetyltransferase</fullName>
        <ecNumber evidence="5">2.3.1.1</ecNumber>
    </submittedName>
</protein>
<reference evidence="5 6" key="1">
    <citation type="submission" date="2020-04" db="EMBL/GenBank/DDBJ databases">
        <title>Knoellia sp. isolate from air conditioner.</title>
        <authorList>
            <person name="Chea S."/>
            <person name="Kim D.-U."/>
        </authorList>
    </citation>
    <scope>NUCLEOTIDE SEQUENCE [LARGE SCALE GENOMIC DNA]</scope>
    <source>
        <strain evidence="5 6">DB2414S</strain>
    </source>
</reference>
<gene>
    <name evidence="5" type="ORF">HJG52_16685</name>
</gene>
<dbReference type="InterPro" id="IPR000182">
    <property type="entry name" value="GNAT_dom"/>
</dbReference>
<feature type="domain" description="N-acetyltransferase" evidence="4">
    <location>
        <begin position="120"/>
        <end position="266"/>
    </location>
</feature>
<evidence type="ECO:0000313" key="6">
    <source>
        <dbReference type="Proteomes" id="UP000588586"/>
    </source>
</evidence>
<evidence type="ECO:0000313" key="5">
    <source>
        <dbReference type="EMBL" id="NNM47629.1"/>
    </source>
</evidence>
<comment type="caution">
    <text evidence="5">The sequence shown here is derived from an EMBL/GenBank/DDBJ whole genome shotgun (WGS) entry which is preliminary data.</text>
</comment>
<dbReference type="GO" id="GO:0005737">
    <property type="term" value="C:cytoplasm"/>
    <property type="evidence" value="ECO:0007669"/>
    <property type="project" value="InterPro"/>
</dbReference>
<keyword evidence="2 5" id="KW-0012">Acyltransferase</keyword>
<dbReference type="Proteomes" id="UP000588586">
    <property type="component" value="Unassembled WGS sequence"/>
</dbReference>
<dbReference type="PROSITE" id="PS51186">
    <property type="entry name" value="GNAT"/>
    <property type="match status" value="1"/>
</dbReference>
<feature type="compositionally biased region" description="Low complexity" evidence="3">
    <location>
        <begin position="7"/>
        <end position="28"/>
    </location>
</feature>
<accession>A0A849HKG8</accession>
<sequence length="282" mass="31261">MPSTRWPSPGSASTCPTATSAAPPTRVSSSAPVWRWPSGWARVSWPGCCRRWGRTSRPTCRSPRSSTSRPASTCRRWRRSRTRWLREEWAPARASPWCCWVAGRARSSPTCGTVGSVPEAVIRSAHTADVRAIREIVRPLAEARVLVSKDAVTYYESLQQFRVAEVDGEVVGCGALHVMWEDLAEIRTLAVRDVAKGSGVGSRLLEALVDDARAIGVSRLFCLTFEVDFFARHGFVPIDGQAVEPEVYAELVRSYDEGVAEFLDLERVKPNTLGNTRMLRTL</sequence>
<evidence type="ECO:0000259" key="4">
    <source>
        <dbReference type="PROSITE" id="PS51186"/>
    </source>
</evidence>
<keyword evidence="1 5" id="KW-0808">Transferase</keyword>
<dbReference type="SUPFAM" id="SSF55729">
    <property type="entry name" value="Acyl-CoA N-acyltransferases (Nat)"/>
    <property type="match status" value="1"/>
</dbReference>
<evidence type="ECO:0000256" key="2">
    <source>
        <dbReference type="ARBA" id="ARBA00023315"/>
    </source>
</evidence>
<dbReference type="Pfam" id="PF00583">
    <property type="entry name" value="Acetyltransf_1"/>
    <property type="match status" value="1"/>
</dbReference>
<dbReference type="GO" id="GO:0004042">
    <property type="term" value="F:L-glutamate N-acetyltransferase activity"/>
    <property type="evidence" value="ECO:0007669"/>
    <property type="project" value="InterPro"/>
</dbReference>
<dbReference type="EC" id="2.3.1.1" evidence="5"/>
<organism evidence="5 6">
    <name type="scientific">Knoellia koreensis</name>
    <dbReference type="NCBI Taxonomy" id="2730921"/>
    <lineage>
        <taxon>Bacteria</taxon>
        <taxon>Bacillati</taxon>
        <taxon>Actinomycetota</taxon>
        <taxon>Actinomycetes</taxon>
        <taxon>Micrococcales</taxon>
        <taxon>Intrasporangiaceae</taxon>
        <taxon>Knoellia</taxon>
    </lineage>
</organism>
<keyword evidence="6" id="KW-1185">Reference proteome</keyword>
<dbReference type="InterPro" id="IPR010167">
    <property type="entry name" value="NH2A_AcTrfase"/>
</dbReference>
<dbReference type="CDD" id="cd04301">
    <property type="entry name" value="NAT_SF"/>
    <property type="match status" value="1"/>
</dbReference>
<dbReference type="GO" id="GO:0006526">
    <property type="term" value="P:L-arginine biosynthetic process"/>
    <property type="evidence" value="ECO:0007669"/>
    <property type="project" value="InterPro"/>
</dbReference>
<dbReference type="PANTHER" id="PTHR30602:SF12">
    <property type="entry name" value="AMINO-ACID ACETYLTRANSFERASE NAGS1, CHLOROPLASTIC-RELATED"/>
    <property type="match status" value="1"/>
</dbReference>
<evidence type="ECO:0000256" key="3">
    <source>
        <dbReference type="SAM" id="MobiDB-lite"/>
    </source>
</evidence>
<evidence type="ECO:0000256" key="1">
    <source>
        <dbReference type="ARBA" id="ARBA00022679"/>
    </source>
</evidence>
<name>A0A849HKG8_9MICO</name>
<dbReference type="Gene3D" id="3.40.630.30">
    <property type="match status" value="1"/>
</dbReference>
<dbReference type="PANTHER" id="PTHR30602">
    <property type="entry name" value="AMINO-ACID ACETYLTRANSFERASE"/>
    <property type="match status" value="1"/>
</dbReference>
<dbReference type="EMBL" id="JABEPQ010000004">
    <property type="protein sequence ID" value="NNM47629.1"/>
    <property type="molecule type" value="Genomic_DNA"/>
</dbReference>
<dbReference type="InterPro" id="IPR016181">
    <property type="entry name" value="Acyl_CoA_acyltransferase"/>
</dbReference>
<proteinExistence type="predicted"/>
<feature type="region of interest" description="Disordered" evidence="3">
    <location>
        <begin position="1"/>
        <end position="28"/>
    </location>
</feature>